<accession>A0A2I1H6W0</accession>
<dbReference type="EMBL" id="LLXI01001645">
    <property type="protein sequence ID" value="PKY54618.1"/>
    <property type="molecule type" value="Genomic_DNA"/>
</dbReference>
<name>A0A2I1H6W0_9GLOM</name>
<evidence type="ECO:0000313" key="1">
    <source>
        <dbReference type="EMBL" id="PKY54618.1"/>
    </source>
</evidence>
<sequence>MKQTREGNKLVAEIVNSCNGVVHVDNPSINIIEEEDDDDYKDRILVNKNARKKIKKEEDTIRRRPKHFEKATEVDGRDRKTPRQKCNYCGNDIIDLIDRLKDHSLEYIYVDKAKAHREFYGELQRIENCGSSQAKRARELLQQKKLDIKKIRTAFDCLETNEKKRTEHPEQDLLELNFKRQRIDDFESTSTFGIPDYDSVYKYLIDIKNWYGKDIGIRPCPIKYMRPWWFRPDPAKY</sequence>
<reference evidence="1 2" key="1">
    <citation type="submission" date="2015-10" db="EMBL/GenBank/DDBJ databases">
        <title>Genome analyses suggest a sexual origin of heterokaryosis in a supposedly ancient asexual fungus.</title>
        <authorList>
            <person name="Ropars J."/>
            <person name="Sedzielewska K."/>
            <person name="Noel J."/>
            <person name="Charron P."/>
            <person name="Farinelli L."/>
            <person name="Marton T."/>
            <person name="Kruger M."/>
            <person name="Pelin A."/>
            <person name="Brachmann A."/>
            <person name="Corradi N."/>
        </authorList>
    </citation>
    <scope>NUCLEOTIDE SEQUENCE [LARGE SCALE GENOMIC DNA]</scope>
    <source>
        <strain evidence="1 2">A4</strain>
    </source>
</reference>
<gene>
    <name evidence="1" type="ORF">RhiirA4_501869</name>
</gene>
<proteinExistence type="predicted"/>
<dbReference type="Proteomes" id="UP000234323">
    <property type="component" value="Unassembled WGS sequence"/>
</dbReference>
<protein>
    <submittedName>
        <fullName evidence="1">Uncharacterized protein</fullName>
    </submittedName>
</protein>
<keyword evidence="2" id="KW-1185">Reference proteome</keyword>
<comment type="caution">
    <text evidence="1">The sequence shown here is derived from an EMBL/GenBank/DDBJ whole genome shotgun (WGS) entry which is preliminary data.</text>
</comment>
<dbReference type="VEuPathDB" id="FungiDB:RhiirFUN_012188"/>
<organism evidence="1 2">
    <name type="scientific">Rhizophagus irregularis</name>
    <dbReference type="NCBI Taxonomy" id="588596"/>
    <lineage>
        <taxon>Eukaryota</taxon>
        <taxon>Fungi</taxon>
        <taxon>Fungi incertae sedis</taxon>
        <taxon>Mucoromycota</taxon>
        <taxon>Glomeromycotina</taxon>
        <taxon>Glomeromycetes</taxon>
        <taxon>Glomerales</taxon>
        <taxon>Glomeraceae</taxon>
        <taxon>Rhizophagus</taxon>
    </lineage>
</organism>
<dbReference type="VEuPathDB" id="FungiDB:FUN_015004"/>
<evidence type="ECO:0000313" key="2">
    <source>
        <dbReference type="Proteomes" id="UP000234323"/>
    </source>
</evidence>
<dbReference type="VEuPathDB" id="FungiDB:FUN_015003"/>
<dbReference type="VEuPathDB" id="FungiDB:RhiirA1_448830"/>
<dbReference type="AlphaFoldDB" id="A0A2I1H6W0"/>